<evidence type="ECO:0000313" key="9">
    <source>
        <dbReference type="Proteomes" id="UP000646365"/>
    </source>
</evidence>
<comment type="subcellular location">
    <subcellularLocation>
        <location evidence="1">Cell inner membrane</location>
    </subcellularLocation>
</comment>
<feature type="transmembrane region" description="Helical" evidence="7">
    <location>
        <begin position="37"/>
        <end position="56"/>
    </location>
</feature>
<dbReference type="AlphaFoldDB" id="A0A8J3E702"/>
<dbReference type="PIRSF" id="PIRSF028561">
    <property type="entry name" value="Ac_Trasf"/>
    <property type="match status" value="1"/>
</dbReference>
<evidence type="ECO:0000256" key="2">
    <source>
        <dbReference type="ARBA" id="ARBA00022475"/>
    </source>
</evidence>
<dbReference type="CDD" id="cd07984">
    <property type="entry name" value="LPLAT_LABLAT-like"/>
    <property type="match status" value="1"/>
</dbReference>
<proteinExistence type="predicted"/>
<dbReference type="PANTHER" id="PTHR30606">
    <property type="entry name" value="LIPID A BIOSYNTHESIS LAUROYL ACYLTRANSFERASE"/>
    <property type="match status" value="1"/>
</dbReference>
<evidence type="ECO:0000256" key="7">
    <source>
        <dbReference type="SAM" id="Phobius"/>
    </source>
</evidence>
<evidence type="ECO:0000313" key="8">
    <source>
        <dbReference type="EMBL" id="GGF46783.1"/>
    </source>
</evidence>
<name>A0A8J3E702_9PROT</name>
<keyword evidence="2" id="KW-1003">Cell membrane</keyword>
<organism evidence="8 9">
    <name type="scientific">Aliidongia dinghuensis</name>
    <dbReference type="NCBI Taxonomy" id="1867774"/>
    <lineage>
        <taxon>Bacteria</taxon>
        <taxon>Pseudomonadati</taxon>
        <taxon>Pseudomonadota</taxon>
        <taxon>Alphaproteobacteria</taxon>
        <taxon>Rhodospirillales</taxon>
        <taxon>Dongiaceae</taxon>
        <taxon>Aliidongia</taxon>
    </lineage>
</organism>
<sequence length="301" mass="34290">MSLVDARRPEWLRRKERGSIPVIQALVWLSLGLGRPAARLFLPAICLYFMIFSVAARRASVLYLNRALGRRPRWLDIFRHYHAFASCVLDRVFLLKNRTDDLELRIEGEEIVSGILASGSGCVLLGAHIGSFEVLRALGRRQPNLRVNMVMYEENAQKVTAVLNAINPALTGDVISLGRPDSFITVQRCLDEGHFIGVLADRSLTDEHQVTRPFLGDPARFPISPFRMIAILQKPVVLMIAVYRGGRRYDIHFERFAEAGEIPRRPDASALDGLVGRYVARLEHYCRLAPYNWFNFFDIWK</sequence>
<dbReference type="EMBL" id="BMJQ01000024">
    <property type="protein sequence ID" value="GGF46783.1"/>
    <property type="molecule type" value="Genomic_DNA"/>
</dbReference>
<keyword evidence="4" id="KW-0808">Transferase</keyword>
<dbReference type="GO" id="GO:0009247">
    <property type="term" value="P:glycolipid biosynthetic process"/>
    <property type="evidence" value="ECO:0007669"/>
    <property type="project" value="UniProtKB-ARBA"/>
</dbReference>
<keyword evidence="5 7" id="KW-0472">Membrane</keyword>
<keyword evidence="7" id="KW-0812">Transmembrane</keyword>
<dbReference type="Proteomes" id="UP000646365">
    <property type="component" value="Unassembled WGS sequence"/>
</dbReference>
<keyword evidence="3" id="KW-0997">Cell inner membrane</keyword>
<evidence type="ECO:0000256" key="4">
    <source>
        <dbReference type="ARBA" id="ARBA00022679"/>
    </source>
</evidence>
<dbReference type="PANTHER" id="PTHR30606:SF9">
    <property type="entry name" value="LIPID A BIOSYNTHESIS LAUROYLTRANSFERASE"/>
    <property type="match status" value="1"/>
</dbReference>
<protein>
    <submittedName>
        <fullName evidence="8">Acyltransferase</fullName>
    </submittedName>
</protein>
<dbReference type="InterPro" id="IPR004960">
    <property type="entry name" value="LipA_acyltrans"/>
</dbReference>
<dbReference type="GO" id="GO:0016746">
    <property type="term" value="F:acyltransferase activity"/>
    <property type="evidence" value="ECO:0007669"/>
    <property type="project" value="UniProtKB-KW"/>
</dbReference>
<evidence type="ECO:0000256" key="6">
    <source>
        <dbReference type="ARBA" id="ARBA00023315"/>
    </source>
</evidence>
<reference evidence="8" key="1">
    <citation type="journal article" date="2014" name="Int. J. Syst. Evol. Microbiol.">
        <title>Complete genome sequence of Corynebacterium casei LMG S-19264T (=DSM 44701T), isolated from a smear-ripened cheese.</title>
        <authorList>
            <consortium name="US DOE Joint Genome Institute (JGI-PGF)"/>
            <person name="Walter F."/>
            <person name="Albersmeier A."/>
            <person name="Kalinowski J."/>
            <person name="Ruckert C."/>
        </authorList>
    </citation>
    <scope>NUCLEOTIDE SEQUENCE</scope>
    <source>
        <strain evidence="8">CGMCC 1.15725</strain>
    </source>
</reference>
<keyword evidence="6 8" id="KW-0012">Acyltransferase</keyword>
<gene>
    <name evidence="8" type="ORF">GCM10011611_61490</name>
</gene>
<evidence type="ECO:0000256" key="5">
    <source>
        <dbReference type="ARBA" id="ARBA00023136"/>
    </source>
</evidence>
<reference evidence="8" key="2">
    <citation type="submission" date="2020-09" db="EMBL/GenBank/DDBJ databases">
        <authorList>
            <person name="Sun Q."/>
            <person name="Zhou Y."/>
        </authorList>
    </citation>
    <scope>NUCLEOTIDE SEQUENCE</scope>
    <source>
        <strain evidence="8">CGMCC 1.15725</strain>
    </source>
</reference>
<dbReference type="RefSeq" id="WP_189052026.1">
    <property type="nucleotide sequence ID" value="NZ_BMJQ01000024.1"/>
</dbReference>
<keyword evidence="7" id="KW-1133">Transmembrane helix</keyword>
<accession>A0A8J3E702</accession>
<dbReference type="GO" id="GO:0005886">
    <property type="term" value="C:plasma membrane"/>
    <property type="evidence" value="ECO:0007669"/>
    <property type="project" value="UniProtKB-SubCell"/>
</dbReference>
<keyword evidence="9" id="KW-1185">Reference proteome</keyword>
<dbReference type="Pfam" id="PF03279">
    <property type="entry name" value="Lip_A_acyltrans"/>
    <property type="match status" value="1"/>
</dbReference>
<evidence type="ECO:0000256" key="1">
    <source>
        <dbReference type="ARBA" id="ARBA00004533"/>
    </source>
</evidence>
<dbReference type="InterPro" id="IPR014548">
    <property type="entry name" value="Ac_Trasf"/>
</dbReference>
<evidence type="ECO:0000256" key="3">
    <source>
        <dbReference type="ARBA" id="ARBA00022519"/>
    </source>
</evidence>
<comment type="caution">
    <text evidence="8">The sequence shown here is derived from an EMBL/GenBank/DDBJ whole genome shotgun (WGS) entry which is preliminary data.</text>
</comment>